<dbReference type="RefSeq" id="WP_390194711.1">
    <property type="nucleotide sequence ID" value="NZ_JBHSDV010000001.1"/>
</dbReference>
<organism evidence="1 2">
    <name type="scientific">Gracilibacillus marinus</name>
    <dbReference type="NCBI Taxonomy" id="630535"/>
    <lineage>
        <taxon>Bacteria</taxon>
        <taxon>Bacillati</taxon>
        <taxon>Bacillota</taxon>
        <taxon>Bacilli</taxon>
        <taxon>Bacillales</taxon>
        <taxon>Bacillaceae</taxon>
        <taxon>Gracilibacillus</taxon>
    </lineage>
</organism>
<evidence type="ECO:0000313" key="2">
    <source>
        <dbReference type="Proteomes" id="UP001595880"/>
    </source>
</evidence>
<dbReference type="SUPFAM" id="SSF54631">
    <property type="entry name" value="CBS-domain pair"/>
    <property type="match status" value="1"/>
</dbReference>
<evidence type="ECO:0008006" key="3">
    <source>
        <dbReference type="Google" id="ProtNLM"/>
    </source>
</evidence>
<comment type="caution">
    <text evidence="1">The sequence shown here is derived from an EMBL/GenBank/DDBJ whole genome shotgun (WGS) entry which is preliminary data.</text>
</comment>
<gene>
    <name evidence="1" type="ORF">ACFOZ1_00395</name>
</gene>
<accession>A0ABV8VRC9</accession>
<dbReference type="Proteomes" id="UP001595880">
    <property type="component" value="Unassembled WGS sequence"/>
</dbReference>
<keyword evidence="2" id="KW-1185">Reference proteome</keyword>
<reference evidence="2" key="1">
    <citation type="journal article" date="2019" name="Int. J. Syst. Evol. Microbiol.">
        <title>The Global Catalogue of Microorganisms (GCM) 10K type strain sequencing project: providing services to taxonomists for standard genome sequencing and annotation.</title>
        <authorList>
            <consortium name="The Broad Institute Genomics Platform"/>
            <consortium name="The Broad Institute Genome Sequencing Center for Infectious Disease"/>
            <person name="Wu L."/>
            <person name="Ma J."/>
        </authorList>
    </citation>
    <scope>NUCLEOTIDE SEQUENCE [LARGE SCALE GENOMIC DNA]</scope>
    <source>
        <strain evidence="2">KACC 14058</strain>
    </source>
</reference>
<dbReference type="EMBL" id="JBHSDV010000001">
    <property type="protein sequence ID" value="MFC4386254.1"/>
    <property type="molecule type" value="Genomic_DNA"/>
</dbReference>
<dbReference type="InterPro" id="IPR046342">
    <property type="entry name" value="CBS_dom_sf"/>
</dbReference>
<sequence>MRNTIIDIVEGTILTTCDTKIEVIKQLFESNFPMTTMIITSDLQPVGIISRKQLDKHFRSMHEYNLFMGEPVSSFMQKNFLSFEMSRPLEDLVIKAMNRPTEEMYDDIVITNQQTILGIASIRSLLLTVVPY</sequence>
<name>A0ABV8VRC9_9BACI</name>
<dbReference type="Gene3D" id="3.10.580.10">
    <property type="entry name" value="CBS-domain"/>
    <property type="match status" value="1"/>
</dbReference>
<proteinExistence type="predicted"/>
<evidence type="ECO:0000313" key="1">
    <source>
        <dbReference type="EMBL" id="MFC4386254.1"/>
    </source>
</evidence>
<protein>
    <recommendedName>
        <fullName evidence="3">CBS domain-containing protein</fullName>
    </recommendedName>
</protein>